<keyword evidence="8" id="KW-0457">Lysine biosynthesis</keyword>
<comment type="catalytic activity">
    <reaction evidence="12">
        <text>(S)-2,3,4,5-tetrahydrodipicolinate + NAD(+) + H2O = (2S,4S)-4-hydroxy-2,3,4,5-tetrahydrodipicolinate + NADH + H(+)</text>
        <dbReference type="Rhea" id="RHEA:35323"/>
        <dbReference type="ChEBI" id="CHEBI:15377"/>
        <dbReference type="ChEBI" id="CHEBI:15378"/>
        <dbReference type="ChEBI" id="CHEBI:16845"/>
        <dbReference type="ChEBI" id="CHEBI:57540"/>
        <dbReference type="ChEBI" id="CHEBI:57945"/>
        <dbReference type="ChEBI" id="CHEBI:67139"/>
        <dbReference type="EC" id="1.17.1.8"/>
    </reaction>
</comment>
<sequence>MDGMVTPVAVVGATGRLGGLVASVVEELPEFELVARLSSKDGAHEAPPSVFGGAAVVVDVTVPSLSPAIVENALSSGANVLVGTSGWSLDRLAKLRSGLQERPEQGVLVVPNFSIGSVLGTHLATIAAPWFPAAEIVETHHAGKIDSPSGTAVRTAELMADARREVGPVDAPHVDQRARGQQVASVPIHSLRLPGVKAVQDVVLSGPGETLTIRHDTNDDVAYVAGIRAALANVVSARGLTVGLGSVLGIG</sequence>
<evidence type="ECO:0000259" key="14">
    <source>
        <dbReference type="Pfam" id="PF05173"/>
    </source>
</evidence>
<evidence type="ECO:0000256" key="9">
    <source>
        <dbReference type="ARBA" id="ARBA00037922"/>
    </source>
</evidence>
<evidence type="ECO:0000259" key="13">
    <source>
        <dbReference type="Pfam" id="PF01113"/>
    </source>
</evidence>
<dbReference type="InterPro" id="IPR022664">
    <property type="entry name" value="DapB_N_CS"/>
</dbReference>
<evidence type="ECO:0000256" key="6">
    <source>
        <dbReference type="ARBA" id="ARBA00023002"/>
    </source>
</evidence>
<keyword evidence="5" id="KW-0220">Diaminopimelate biosynthesis</keyword>
<keyword evidence="7" id="KW-0520">NAD</keyword>
<keyword evidence="4" id="KW-0521">NADP</keyword>
<comment type="caution">
    <text evidence="15">The sequence shown here is derived from an EMBL/GenBank/DDBJ whole genome shotgun (WGS) entry which is preliminary data.</text>
</comment>
<dbReference type="Gene3D" id="3.30.360.10">
    <property type="entry name" value="Dihydrodipicolinate Reductase, domain 2"/>
    <property type="match status" value="1"/>
</dbReference>
<accession>A0ABS5VCF9</accession>
<dbReference type="Proteomes" id="UP001519641">
    <property type="component" value="Unassembled WGS sequence"/>
</dbReference>
<comment type="catalytic activity">
    <reaction evidence="11">
        <text>(S)-2,3,4,5-tetrahydrodipicolinate + NADP(+) + H2O = (2S,4S)-4-hydroxy-2,3,4,5-tetrahydrodipicolinate + NADPH + H(+)</text>
        <dbReference type="Rhea" id="RHEA:35331"/>
        <dbReference type="ChEBI" id="CHEBI:15377"/>
        <dbReference type="ChEBI" id="CHEBI:15378"/>
        <dbReference type="ChEBI" id="CHEBI:16845"/>
        <dbReference type="ChEBI" id="CHEBI:57783"/>
        <dbReference type="ChEBI" id="CHEBI:58349"/>
        <dbReference type="ChEBI" id="CHEBI:67139"/>
        <dbReference type="EC" id="1.17.1.8"/>
    </reaction>
</comment>
<dbReference type="InterPro" id="IPR036291">
    <property type="entry name" value="NAD(P)-bd_dom_sf"/>
</dbReference>
<feature type="domain" description="Dihydrodipicolinate reductase N-terminal" evidence="13">
    <location>
        <begin position="7"/>
        <end position="113"/>
    </location>
</feature>
<evidence type="ECO:0000256" key="7">
    <source>
        <dbReference type="ARBA" id="ARBA00023027"/>
    </source>
</evidence>
<evidence type="ECO:0000256" key="12">
    <source>
        <dbReference type="ARBA" id="ARBA00049396"/>
    </source>
</evidence>
<evidence type="ECO:0000256" key="2">
    <source>
        <dbReference type="ARBA" id="ARBA00022490"/>
    </source>
</evidence>
<dbReference type="InterPro" id="IPR023940">
    <property type="entry name" value="DHDPR_bac"/>
</dbReference>
<keyword evidence="16" id="KW-1185">Reference proteome</keyword>
<dbReference type="PANTHER" id="PTHR20836">
    <property type="entry name" value="DIHYDRODIPICOLINATE REDUCTASE"/>
    <property type="match status" value="1"/>
</dbReference>
<evidence type="ECO:0000256" key="8">
    <source>
        <dbReference type="ARBA" id="ARBA00023154"/>
    </source>
</evidence>
<evidence type="ECO:0000256" key="3">
    <source>
        <dbReference type="ARBA" id="ARBA00022605"/>
    </source>
</evidence>
<evidence type="ECO:0000256" key="11">
    <source>
        <dbReference type="ARBA" id="ARBA00049080"/>
    </source>
</evidence>
<keyword evidence="3" id="KW-0028">Amino-acid biosynthesis</keyword>
<dbReference type="EC" id="1.17.1.8" evidence="10"/>
<evidence type="ECO:0000256" key="10">
    <source>
        <dbReference type="ARBA" id="ARBA00038983"/>
    </source>
</evidence>
<gene>
    <name evidence="15" type="ORF">KK097_02780</name>
</gene>
<dbReference type="SUPFAM" id="SSF51735">
    <property type="entry name" value="NAD(P)-binding Rossmann-fold domains"/>
    <property type="match status" value="1"/>
</dbReference>
<comment type="pathway">
    <text evidence="9">Amino-acid biosynthesis; L-lysine biosynthesis via DAP pathway; (S)-tetrahydrodipicolinate from L-aspartate: step 4/4.</text>
</comment>
<evidence type="ECO:0000256" key="1">
    <source>
        <dbReference type="ARBA" id="ARBA00006642"/>
    </source>
</evidence>
<keyword evidence="2" id="KW-0963">Cytoplasm</keyword>
<dbReference type="SUPFAM" id="SSF55347">
    <property type="entry name" value="Glyceraldehyde-3-phosphate dehydrogenase-like, C-terminal domain"/>
    <property type="match status" value="1"/>
</dbReference>
<proteinExistence type="inferred from homology"/>
<evidence type="ECO:0000256" key="4">
    <source>
        <dbReference type="ARBA" id="ARBA00022857"/>
    </source>
</evidence>
<dbReference type="EMBL" id="JAHEWS010000003">
    <property type="protein sequence ID" value="MBT1586737.1"/>
    <property type="molecule type" value="Genomic_DNA"/>
</dbReference>
<feature type="domain" description="Dihydrodipicolinate reductase C-terminal" evidence="14">
    <location>
        <begin position="121"/>
        <end position="244"/>
    </location>
</feature>
<keyword evidence="6" id="KW-0560">Oxidoreductase</keyword>
<dbReference type="Pfam" id="PF01113">
    <property type="entry name" value="DapB_N"/>
    <property type="match status" value="1"/>
</dbReference>
<dbReference type="PIRSF" id="PIRSF000161">
    <property type="entry name" value="DHPR"/>
    <property type="match status" value="1"/>
</dbReference>
<organism evidence="15 16">
    <name type="scientific">Curtobacterium aurantiacum</name>
    <dbReference type="NCBI Taxonomy" id="3236919"/>
    <lineage>
        <taxon>Bacteria</taxon>
        <taxon>Bacillati</taxon>
        <taxon>Actinomycetota</taxon>
        <taxon>Actinomycetes</taxon>
        <taxon>Micrococcales</taxon>
        <taxon>Microbacteriaceae</taxon>
        <taxon>Curtobacterium</taxon>
    </lineage>
</organism>
<evidence type="ECO:0000313" key="16">
    <source>
        <dbReference type="Proteomes" id="UP001519641"/>
    </source>
</evidence>
<dbReference type="PROSITE" id="PS01298">
    <property type="entry name" value="DAPB"/>
    <property type="match status" value="1"/>
</dbReference>
<evidence type="ECO:0000256" key="5">
    <source>
        <dbReference type="ARBA" id="ARBA00022915"/>
    </source>
</evidence>
<dbReference type="Gene3D" id="3.40.50.720">
    <property type="entry name" value="NAD(P)-binding Rossmann-like Domain"/>
    <property type="match status" value="1"/>
</dbReference>
<dbReference type="InterPro" id="IPR000846">
    <property type="entry name" value="DapB_N"/>
</dbReference>
<comment type="similarity">
    <text evidence="1">Belongs to the DapB family.</text>
</comment>
<protein>
    <recommendedName>
        <fullName evidence="10">4-hydroxy-tetrahydrodipicolinate reductase</fullName>
        <ecNumber evidence="10">1.17.1.8</ecNumber>
    </recommendedName>
</protein>
<evidence type="ECO:0000313" key="15">
    <source>
        <dbReference type="EMBL" id="MBT1586737.1"/>
    </source>
</evidence>
<dbReference type="PANTHER" id="PTHR20836:SF0">
    <property type="entry name" value="4-HYDROXY-TETRAHYDRODIPICOLINATE REDUCTASE 1, CHLOROPLASTIC-RELATED"/>
    <property type="match status" value="1"/>
</dbReference>
<reference evidence="15 16" key="1">
    <citation type="submission" date="2021-05" db="EMBL/GenBank/DDBJ databases">
        <title>Whole genome sequence of Curtobacterium flaccumfaciens pv. flaccumfaciens strain CFBP 8819.</title>
        <authorList>
            <person name="Osdaghi E."/>
            <person name="Taghouti G."/>
            <person name="Portier P."/>
            <person name="Fazliarab A."/>
            <person name="Taghavi S.M."/>
            <person name="Briand M."/>
            <person name="Le-Saux M."/>
            <person name="Jacques M.-A."/>
        </authorList>
    </citation>
    <scope>NUCLEOTIDE SEQUENCE [LARGE SCALE GENOMIC DNA]</scope>
    <source>
        <strain evidence="15 16">CFBP 8819</strain>
    </source>
</reference>
<dbReference type="Pfam" id="PF05173">
    <property type="entry name" value="DapB_C"/>
    <property type="match status" value="1"/>
</dbReference>
<dbReference type="InterPro" id="IPR022663">
    <property type="entry name" value="DapB_C"/>
</dbReference>
<name>A0ABS5VCF9_9MICO</name>